<dbReference type="FunFam" id="3.40.1810.10:FF:000003">
    <property type="entry name" value="MADS-box transcription factor MADS-MC"/>
    <property type="match status" value="1"/>
</dbReference>
<dbReference type="Pfam" id="PF01486">
    <property type="entry name" value="K-box"/>
    <property type="match status" value="1"/>
</dbReference>
<proteinExistence type="predicted"/>
<sequence>MGRGRVQLKRIENKINRQVTFSKRRTGLLKKAHEISVLCEADVALIIFSPKGKLFQYSTESDMERILQRYEQCSSAERELALTDPKSQGSCSLQYNKLKAKIDVVQRNQRHLMGEEIDYLSFKELHNLEQQLHTSLKHIRSRKNQLMFDSISELKRKVKQLKEKEVVAQQPHRELQKEGQNLLSLPLPSLNIGSDSYQARGTGGDEEGAQPYPQTSAVMPHWMIRHVNQQKREQPILASQQFLMSMHA</sequence>
<gene>
    <name evidence="8" type="ORF">HHK36_007387</name>
</gene>
<dbReference type="GO" id="GO:0045944">
    <property type="term" value="P:positive regulation of transcription by RNA polymerase II"/>
    <property type="evidence" value="ECO:0007669"/>
    <property type="project" value="InterPro"/>
</dbReference>
<keyword evidence="2" id="KW-0805">Transcription regulation</keyword>
<dbReference type="InterPro" id="IPR033896">
    <property type="entry name" value="MEF2-like_N"/>
</dbReference>
<dbReference type="SUPFAM" id="SSF55455">
    <property type="entry name" value="SRF-like"/>
    <property type="match status" value="1"/>
</dbReference>
<dbReference type="PRINTS" id="PR00404">
    <property type="entry name" value="MADSDOMAIN"/>
</dbReference>
<dbReference type="PROSITE" id="PS50066">
    <property type="entry name" value="MADS_BOX_2"/>
    <property type="match status" value="1"/>
</dbReference>
<dbReference type="EMBL" id="JABCRI010000004">
    <property type="protein sequence ID" value="KAF8408240.1"/>
    <property type="molecule type" value="Genomic_DNA"/>
</dbReference>
<organism evidence="8 9">
    <name type="scientific">Tetracentron sinense</name>
    <name type="common">Spur-leaf</name>
    <dbReference type="NCBI Taxonomy" id="13715"/>
    <lineage>
        <taxon>Eukaryota</taxon>
        <taxon>Viridiplantae</taxon>
        <taxon>Streptophyta</taxon>
        <taxon>Embryophyta</taxon>
        <taxon>Tracheophyta</taxon>
        <taxon>Spermatophyta</taxon>
        <taxon>Magnoliopsida</taxon>
        <taxon>Trochodendrales</taxon>
        <taxon>Trochodendraceae</taxon>
        <taxon>Tetracentron</taxon>
    </lineage>
</organism>
<evidence type="ECO:0000256" key="3">
    <source>
        <dbReference type="ARBA" id="ARBA00023125"/>
    </source>
</evidence>
<dbReference type="InterPro" id="IPR036879">
    <property type="entry name" value="TF_MADSbox_sf"/>
</dbReference>
<keyword evidence="4" id="KW-0804">Transcription</keyword>
<dbReference type="PROSITE" id="PS00350">
    <property type="entry name" value="MADS_BOX_1"/>
    <property type="match status" value="1"/>
</dbReference>
<evidence type="ECO:0000256" key="4">
    <source>
        <dbReference type="ARBA" id="ARBA00023163"/>
    </source>
</evidence>
<dbReference type="Pfam" id="PF00319">
    <property type="entry name" value="SRF-TF"/>
    <property type="match status" value="1"/>
</dbReference>
<dbReference type="GO" id="GO:0005634">
    <property type="term" value="C:nucleus"/>
    <property type="evidence" value="ECO:0007669"/>
    <property type="project" value="UniProtKB-SubCell"/>
</dbReference>
<feature type="domain" description="MADS-box" evidence="6">
    <location>
        <begin position="1"/>
        <end position="61"/>
    </location>
</feature>
<evidence type="ECO:0000256" key="2">
    <source>
        <dbReference type="ARBA" id="ARBA00023015"/>
    </source>
</evidence>
<dbReference type="InterPro" id="IPR002100">
    <property type="entry name" value="TF_MADSbox"/>
</dbReference>
<dbReference type="InterPro" id="IPR002487">
    <property type="entry name" value="TF_Kbox"/>
</dbReference>
<evidence type="ECO:0000256" key="5">
    <source>
        <dbReference type="ARBA" id="ARBA00023242"/>
    </source>
</evidence>
<comment type="caution">
    <text evidence="8">The sequence shown here is derived from an EMBL/GenBank/DDBJ whole genome shotgun (WGS) entry which is preliminary data.</text>
</comment>
<keyword evidence="9" id="KW-1185">Reference proteome</keyword>
<dbReference type="GO" id="GO:0000977">
    <property type="term" value="F:RNA polymerase II transcription regulatory region sequence-specific DNA binding"/>
    <property type="evidence" value="ECO:0007669"/>
    <property type="project" value="InterPro"/>
</dbReference>
<dbReference type="AlphaFoldDB" id="A0A834ZME1"/>
<name>A0A834ZME1_TETSI</name>
<keyword evidence="5" id="KW-0539">Nucleus</keyword>
<dbReference type="OMA" id="HESTGSW"/>
<accession>A0A834ZME1</accession>
<evidence type="ECO:0000259" key="6">
    <source>
        <dbReference type="PROSITE" id="PS50066"/>
    </source>
</evidence>
<dbReference type="OrthoDB" id="1933443at2759"/>
<dbReference type="PANTHER" id="PTHR48019">
    <property type="entry name" value="SERUM RESPONSE FACTOR HOMOLOG"/>
    <property type="match status" value="1"/>
</dbReference>
<dbReference type="GO" id="GO:0046983">
    <property type="term" value="F:protein dimerization activity"/>
    <property type="evidence" value="ECO:0007669"/>
    <property type="project" value="InterPro"/>
</dbReference>
<dbReference type="InterPro" id="IPR050142">
    <property type="entry name" value="MADS-box/MEF2_TF"/>
</dbReference>
<evidence type="ECO:0000259" key="7">
    <source>
        <dbReference type="PROSITE" id="PS51297"/>
    </source>
</evidence>
<dbReference type="CDD" id="cd00265">
    <property type="entry name" value="MADS_MEF2_like"/>
    <property type="match status" value="1"/>
</dbReference>
<feature type="domain" description="K-box" evidence="7">
    <location>
        <begin position="88"/>
        <end position="185"/>
    </location>
</feature>
<dbReference type="Proteomes" id="UP000655225">
    <property type="component" value="Unassembled WGS sequence"/>
</dbReference>
<evidence type="ECO:0000313" key="8">
    <source>
        <dbReference type="EMBL" id="KAF8408240.1"/>
    </source>
</evidence>
<evidence type="ECO:0000256" key="1">
    <source>
        <dbReference type="ARBA" id="ARBA00004123"/>
    </source>
</evidence>
<comment type="subcellular location">
    <subcellularLocation>
        <location evidence="1">Nucleus</location>
    </subcellularLocation>
</comment>
<dbReference type="PROSITE" id="PS51297">
    <property type="entry name" value="K_BOX"/>
    <property type="match status" value="1"/>
</dbReference>
<evidence type="ECO:0000313" key="9">
    <source>
        <dbReference type="Proteomes" id="UP000655225"/>
    </source>
</evidence>
<dbReference type="Gene3D" id="3.40.1810.10">
    <property type="entry name" value="Transcription factor, MADS-box"/>
    <property type="match status" value="1"/>
</dbReference>
<keyword evidence="3" id="KW-0238">DNA-binding</keyword>
<reference evidence="8 9" key="1">
    <citation type="submission" date="2020-04" db="EMBL/GenBank/DDBJ databases">
        <title>Plant Genome Project.</title>
        <authorList>
            <person name="Zhang R.-G."/>
        </authorList>
    </citation>
    <scope>NUCLEOTIDE SEQUENCE [LARGE SCALE GENOMIC DNA]</scope>
    <source>
        <strain evidence="8">YNK0</strain>
        <tissue evidence="8">Leaf</tissue>
    </source>
</reference>
<protein>
    <submittedName>
        <fullName evidence="8">Uncharacterized protein</fullName>
    </submittedName>
</protein>
<dbReference type="GO" id="GO:0003700">
    <property type="term" value="F:DNA-binding transcription factor activity"/>
    <property type="evidence" value="ECO:0007669"/>
    <property type="project" value="InterPro"/>
</dbReference>
<dbReference type="SMART" id="SM00432">
    <property type="entry name" value="MADS"/>
    <property type="match status" value="1"/>
</dbReference>